<dbReference type="EMBL" id="JAAGOX010000032">
    <property type="protein sequence ID" value="NDW46446.1"/>
    <property type="molecule type" value="Genomic_DNA"/>
</dbReference>
<name>A0A6B2NQM3_9RHOB</name>
<dbReference type="RefSeq" id="WP_164131477.1">
    <property type="nucleotide sequence ID" value="NZ_JAAGOX010000032.1"/>
</dbReference>
<accession>A0A6B2NQM3</accession>
<sequence>MVLCDTSPTRTKTQPHGRVWPFGWISFTRHEPDLDCATLEAELVRLAESGPHLLADIGFQVDPRRSTGATTVWVSPKNGLVFEQPGPAAVRRAG</sequence>
<gene>
    <name evidence="1" type="ORF">G0P99_15945</name>
</gene>
<comment type="caution">
    <text evidence="1">The sequence shown here is derived from an EMBL/GenBank/DDBJ whole genome shotgun (WGS) entry which is preliminary data.</text>
</comment>
<proteinExistence type="predicted"/>
<protein>
    <submittedName>
        <fullName evidence="1">Uncharacterized protein</fullName>
    </submittedName>
</protein>
<reference evidence="1" key="1">
    <citation type="submission" date="2020-02" db="EMBL/GenBank/DDBJ databases">
        <title>Delineation of the pyrene-degrading pathway in Roseobacter clade bacteria by genomic analysis.</title>
        <authorList>
            <person name="Zhou H."/>
            <person name="Wang H."/>
        </authorList>
    </citation>
    <scope>NUCLEOTIDE SEQUENCE</scope>
    <source>
        <strain evidence="1">PrR005</strain>
    </source>
</reference>
<dbReference type="AlphaFoldDB" id="A0A6B2NQM3"/>
<organism evidence="1">
    <name type="scientific">Ruegeria sp. PrR005</name>
    <dbReference type="NCBI Taxonomy" id="2706882"/>
    <lineage>
        <taxon>Bacteria</taxon>
        <taxon>Pseudomonadati</taxon>
        <taxon>Pseudomonadota</taxon>
        <taxon>Alphaproteobacteria</taxon>
        <taxon>Rhodobacterales</taxon>
        <taxon>Roseobacteraceae</taxon>
        <taxon>Ruegeria</taxon>
    </lineage>
</organism>
<evidence type="ECO:0000313" key="1">
    <source>
        <dbReference type="EMBL" id="NDW46446.1"/>
    </source>
</evidence>